<keyword evidence="1" id="KW-1003">Cell membrane</keyword>
<accession>A0ABQ6A4V0</accession>
<keyword evidence="7" id="KW-1185">Reference proteome</keyword>
<dbReference type="Proteomes" id="UP001156682">
    <property type="component" value="Unassembled WGS sequence"/>
</dbReference>
<dbReference type="SUPFAM" id="SSF81343">
    <property type="entry name" value="Fumarate reductase respiratory complex transmembrane subunits"/>
    <property type="match status" value="1"/>
</dbReference>
<dbReference type="InterPro" id="IPR003510">
    <property type="entry name" value="Fumarate_red_C"/>
</dbReference>
<proteinExistence type="predicted"/>
<dbReference type="Pfam" id="PF02300">
    <property type="entry name" value="Fumarate_red_C"/>
    <property type="match status" value="1"/>
</dbReference>
<feature type="transmembrane region" description="Helical" evidence="5">
    <location>
        <begin position="103"/>
        <end position="124"/>
    </location>
</feature>
<evidence type="ECO:0000256" key="4">
    <source>
        <dbReference type="ARBA" id="ARBA00023136"/>
    </source>
</evidence>
<protein>
    <submittedName>
        <fullName evidence="6">Fumarate reductase subunit C</fullName>
    </submittedName>
</protein>
<gene>
    <name evidence="6" type="primary">frdC</name>
    <name evidence="6" type="ORF">GCM10007878_26620</name>
</gene>
<keyword evidence="4 5" id="KW-0472">Membrane</keyword>
<evidence type="ECO:0000313" key="7">
    <source>
        <dbReference type="Proteomes" id="UP001156682"/>
    </source>
</evidence>
<dbReference type="RefSeq" id="WP_027850906.1">
    <property type="nucleotide sequence ID" value="NZ_BSOR01000079.1"/>
</dbReference>
<evidence type="ECO:0000256" key="3">
    <source>
        <dbReference type="ARBA" id="ARBA00022989"/>
    </source>
</evidence>
<dbReference type="Gene3D" id="1.20.1300.10">
    <property type="entry name" value="Fumarate reductase/succinate dehydrogenase, transmembrane subunit"/>
    <property type="match status" value="1"/>
</dbReference>
<dbReference type="InterPro" id="IPR034804">
    <property type="entry name" value="SQR/QFR_C/D"/>
</dbReference>
<evidence type="ECO:0000313" key="6">
    <source>
        <dbReference type="EMBL" id="GLR65223.1"/>
    </source>
</evidence>
<evidence type="ECO:0000256" key="1">
    <source>
        <dbReference type="ARBA" id="ARBA00022475"/>
    </source>
</evidence>
<evidence type="ECO:0000256" key="2">
    <source>
        <dbReference type="ARBA" id="ARBA00022692"/>
    </source>
</evidence>
<evidence type="ECO:0000256" key="5">
    <source>
        <dbReference type="SAM" id="Phobius"/>
    </source>
</evidence>
<reference evidence="7" key="1">
    <citation type="journal article" date="2019" name="Int. J. Syst. Evol. Microbiol.">
        <title>The Global Catalogue of Microorganisms (GCM) 10K type strain sequencing project: providing services to taxonomists for standard genome sequencing and annotation.</title>
        <authorList>
            <consortium name="The Broad Institute Genomics Platform"/>
            <consortium name="The Broad Institute Genome Sequencing Center for Infectious Disease"/>
            <person name="Wu L."/>
            <person name="Ma J."/>
        </authorList>
    </citation>
    <scope>NUCLEOTIDE SEQUENCE [LARGE SCALE GENOMIC DNA]</scope>
    <source>
        <strain evidence="7">NBRC 100033</strain>
    </source>
</reference>
<organism evidence="6 7">
    <name type="scientific">Marinospirillum insulare</name>
    <dbReference type="NCBI Taxonomy" id="217169"/>
    <lineage>
        <taxon>Bacteria</taxon>
        <taxon>Pseudomonadati</taxon>
        <taxon>Pseudomonadota</taxon>
        <taxon>Gammaproteobacteria</taxon>
        <taxon>Oceanospirillales</taxon>
        <taxon>Oceanospirillaceae</taxon>
        <taxon>Marinospirillum</taxon>
    </lineage>
</organism>
<keyword evidence="2 5" id="KW-0812">Transmembrane</keyword>
<dbReference type="PIRSF" id="PIRSF000180">
    <property type="entry name" value="FrdC"/>
    <property type="match status" value="1"/>
</dbReference>
<comment type="caution">
    <text evidence="6">The sequence shown here is derived from an EMBL/GenBank/DDBJ whole genome shotgun (WGS) entry which is preliminary data.</text>
</comment>
<feature type="transmembrane region" description="Helical" evidence="5">
    <location>
        <begin position="21"/>
        <end position="43"/>
    </location>
</feature>
<feature type="transmembrane region" description="Helical" evidence="5">
    <location>
        <begin position="63"/>
        <end position="83"/>
    </location>
</feature>
<dbReference type="EMBL" id="BSOR01000079">
    <property type="protein sequence ID" value="GLR65223.1"/>
    <property type="molecule type" value="Genomic_DNA"/>
</dbReference>
<keyword evidence="3 5" id="KW-1133">Transmembrane helix</keyword>
<sequence length="125" mass="14302">MSYRPTLTRTWWLKNTAFKVYMLRELTVLPLLFFLLCLVKGLYSLSQGAEAWYLWLAVMQNPLVMLINTLALLASLFHAWTFFQLFPRVMPLEFGGKKVSAPALVAGQWAGVLAVFALVAWLFWG</sequence>
<name>A0ABQ6A4V0_9GAMM</name>